<dbReference type="Gene3D" id="1.10.10.10">
    <property type="entry name" value="Winged helix-like DNA-binding domain superfamily/Winged helix DNA-binding domain"/>
    <property type="match status" value="1"/>
</dbReference>
<dbReference type="Pfam" id="PF24042">
    <property type="entry name" value="DUF7351"/>
    <property type="match status" value="1"/>
</dbReference>
<evidence type="ECO:0000259" key="2">
    <source>
        <dbReference type="Pfam" id="PF24042"/>
    </source>
</evidence>
<dbReference type="InterPro" id="IPR055771">
    <property type="entry name" value="DUF7347"/>
</dbReference>
<evidence type="ECO:0000313" key="4">
    <source>
        <dbReference type="Proteomes" id="UP001596414"/>
    </source>
</evidence>
<sequence length="239" mass="26464">MCGENNPEEIAASFSALANPVRVRILLALAETRQSNWDHRGMSYSDLRSAVNIGDGGRFNYHLNELRGSFLRSDDGNYSLTSAGSRVVDEIYAETFSGKERRVSETVNWTCPSDGEQLEATFENGVITVSCPTHGVLFDMWLPLGIAHGRDLDELFAWANRRALWYLESVSWDVCPHCAGSFNTPVIDTACVEENQPELLEDEQESVVTGCRVPPVQCLVSYSSVPVRAYSAADHRVSP</sequence>
<evidence type="ECO:0000313" key="3">
    <source>
        <dbReference type="EMBL" id="MFC7125981.1"/>
    </source>
</evidence>
<dbReference type="InterPro" id="IPR036390">
    <property type="entry name" value="WH_DNA-bd_sf"/>
</dbReference>
<dbReference type="InterPro" id="IPR036388">
    <property type="entry name" value="WH-like_DNA-bd_sf"/>
</dbReference>
<name>A0ABD5X463_9EURY</name>
<feature type="domain" description="DUF7351" evidence="2">
    <location>
        <begin position="109"/>
        <end position="212"/>
    </location>
</feature>
<dbReference type="RefSeq" id="WP_267638968.1">
    <property type="nucleotide sequence ID" value="NZ_JAODIY010000046.1"/>
</dbReference>
<feature type="domain" description="DUF7347" evidence="1">
    <location>
        <begin position="12"/>
        <end position="91"/>
    </location>
</feature>
<dbReference type="CDD" id="cd00090">
    <property type="entry name" value="HTH_ARSR"/>
    <property type="match status" value="1"/>
</dbReference>
<protein>
    <submittedName>
        <fullName evidence="3">ArsR/SmtB family transcription factor</fullName>
    </submittedName>
</protein>
<organism evidence="3 4">
    <name type="scientific">Halovenus rubra</name>
    <dbReference type="NCBI Taxonomy" id="869890"/>
    <lineage>
        <taxon>Archaea</taxon>
        <taxon>Methanobacteriati</taxon>
        <taxon>Methanobacteriota</taxon>
        <taxon>Stenosarchaea group</taxon>
        <taxon>Halobacteria</taxon>
        <taxon>Halobacteriales</taxon>
        <taxon>Haloarculaceae</taxon>
        <taxon>Halovenus</taxon>
    </lineage>
</organism>
<dbReference type="AlphaFoldDB" id="A0ABD5X463"/>
<dbReference type="EMBL" id="JBHSZQ010000012">
    <property type="protein sequence ID" value="MFC7125981.1"/>
    <property type="molecule type" value="Genomic_DNA"/>
</dbReference>
<accession>A0ABD5X463</accession>
<reference evidence="3 4" key="1">
    <citation type="journal article" date="2014" name="Int. J. Syst. Evol. Microbiol.">
        <title>Complete genome sequence of Corynebacterium casei LMG S-19264T (=DSM 44701T), isolated from a smear-ripened cheese.</title>
        <authorList>
            <consortium name="US DOE Joint Genome Institute (JGI-PGF)"/>
            <person name="Walter F."/>
            <person name="Albersmeier A."/>
            <person name="Kalinowski J."/>
            <person name="Ruckert C."/>
        </authorList>
    </citation>
    <scope>NUCLEOTIDE SEQUENCE [LARGE SCALE GENOMIC DNA]</scope>
    <source>
        <strain evidence="3 4">CGMCC 4.7215</strain>
    </source>
</reference>
<evidence type="ECO:0000259" key="1">
    <source>
        <dbReference type="Pfam" id="PF24038"/>
    </source>
</evidence>
<dbReference type="Proteomes" id="UP001596414">
    <property type="component" value="Unassembled WGS sequence"/>
</dbReference>
<comment type="caution">
    <text evidence="3">The sequence shown here is derived from an EMBL/GenBank/DDBJ whole genome shotgun (WGS) entry which is preliminary data.</text>
</comment>
<dbReference type="Pfam" id="PF24038">
    <property type="entry name" value="DUF7347"/>
    <property type="match status" value="1"/>
</dbReference>
<dbReference type="InterPro" id="IPR055775">
    <property type="entry name" value="DUF7351"/>
</dbReference>
<dbReference type="SUPFAM" id="SSF46785">
    <property type="entry name" value="Winged helix' DNA-binding domain"/>
    <property type="match status" value="1"/>
</dbReference>
<gene>
    <name evidence="3" type="ORF">ACFQJ7_08020</name>
</gene>
<dbReference type="InterPro" id="IPR011991">
    <property type="entry name" value="ArsR-like_HTH"/>
</dbReference>
<proteinExistence type="predicted"/>